<dbReference type="Pfam" id="PF01547">
    <property type="entry name" value="SBP_bac_1"/>
    <property type="match status" value="1"/>
</dbReference>
<dbReference type="Proteomes" id="UP001596047">
    <property type="component" value="Unassembled WGS sequence"/>
</dbReference>
<feature type="region of interest" description="Disordered" evidence="7">
    <location>
        <begin position="27"/>
        <end position="70"/>
    </location>
</feature>
<feature type="chain" id="PRO_5046792632" description="Probable sugar-binding periplasmic protein" evidence="8">
    <location>
        <begin position="31"/>
        <end position="468"/>
    </location>
</feature>
<dbReference type="InterPro" id="IPR050490">
    <property type="entry name" value="Bact_solute-bd_prot1"/>
</dbReference>
<comment type="caution">
    <text evidence="9">The sequence shown here is derived from an EMBL/GenBank/DDBJ whole genome shotgun (WGS) entry which is preliminary data.</text>
</comment>
<evidence type="ECO:0000256" key="2">
    <source>
        <dbReference type="ARBA" id="ARBA00008520"/>
    </source>
</evidence>
<feature type="signal peptide" evidence="8">
    <location>
        <begin position="1"/>
        <end position="30"/>
    </location>
</feature>
<sequence length="468" mass="51599">MKSKWRNGIGSFLLASVLIVAGCGSNNNSANSTSPSSTSPSSTSPSSTSSESPSADAKAKPVQGGPLEVGVLWPEGSDNFVAAQRVGDSLTTEFPGTDLTFTFSNTKARPQLELRWKNDDPLDVDNIFNGANKSSYHWVDEGKLKKLTDTLKNTTRPDYDGKSWEESILPIFRPFTQYKGDYYSVPDQAVVIGLWYNKKMFDEFGLAPPTTWDEFLKVSEALKAKQVDPIAVAGTSPLYMGMWWDYLLQREVGTQGVMDVAFGDKKAADNPGFLKAAQKLQQLVDNGNFLKGFEGLDFTAAQTEFFRGKTGMILMGSWLVGEMKQSIPADFQVGITSFPAVPEGQGDQKGMFGTVFQWSIAEKSKNPDLAVEYLRTLTSKQEQTQRAHDLGFISPYAGVPTPDSIPGLDGVLKNAENSPLTLNYYGINTDKQRSDSWYLPVSKLYFKQATPEEVIKEIDDNLARLRQK</sequence>
<keyword evidence="3" id="KW-0813">Transport</keyword>
<dbReference type="Gene3D" id="3.40.190.10">
    <property type="entry name" value="Periplasmic binding protein-like II"/>
    <property type="match status" value="2"/>
</dbReference>
<evidence type="ECO:0000256" key="8">
    <source>
        <dbReference type="SAM" id="SignalP"/>
    </source>
</evidence>
<evidence type="ECO:0000256" key="7">
    <source>
        <dbReference type="SAM" id="MobiDB-lite"/>
    </source>
</evidence>
<evidence type="ECO:0000256" key="1">
    <source>
        <dbReference type="ARBA" id="ARBA00004196"/>
    </source>
</evidence>
<keyword evidence="4 8" id="KW-0732">Signal</keyword>
<feature type="compositionally biased region" description="Low complexity" evidence="7">
    <location>
        <begin position="27"/>
        <end position="54"/>
    </location>
</feature>
<organism evidence="9 10">
    <name type="scientific">Paenibacillus solisilvae</name>
    <dbReference type="NCBI Taxonomy" id="2486751"/>
    <lineage>
        <taxon>Bacteria</taxon>
        <taxon>Bacillati</taxon>
        <taxon>Bacillota</taxon>
        <taxon>Bacilli</taxon>
        <taxon>Bacillales</taxon>
        <taxon>Paenibacillaceae</taxon>
        <taxon>Paenibacillus</taxon>
    </lineage>
</organism>
<dbReference type="SUPFAM" id="SSF53850">
    <property type="entry name" value="Periplasmic binding protein-like II"/>
    <property type="match status" value="1"/>
</dbReference>
<proteinExistence type="inferred from homology"/>
<evidence type="ECO:0000256" key="5">
    <source>
        <dbReference type="ARBA" id="ARBA00049629"/>
    </source>
</evidence>
<comment type="subcellular location">
    <subcellularLocation>
        <location evidence="1">Cell envelope</location>
    </subcellularLocation>
</comment>
<protein>
    <recommendedName>
        <fullName evidence="6">Probable sugar-binding periplasmic protein</fullName>
    </recommendedName>
</protein>
<dbReference type="PANTHER" id="PTHR43649:SF28">
    <property type="entry name" value="BINDING PROTEIN COMPONENT OF ABC SUGAR TRANSPORTER-RELATED"/>
    <property type="match status" value="1"/>
</dbReference>
<dbReference type="PANTHER" id="PTHR43649">
    <property type="entry name" value="ARABINOSE-BINDING PROTEIN-RELATED"/>
    <property type="match status" value="1"/>
</dbReference>
<reference evidence="10" key="1">
    <citation type="journal article" date="2019" name="Int. J. Syst. Evol. Microbiol.">
        <title>The Global Catalogue of Microorganisms (GCM) 10K type strain sequencing project: providing services to taxonomists for standard genome sequencing and annotation.</title>
        <authorList>
            <consortium name="The Broad Institute Genomics Platform"/>
            <consortium name="The Broad Institute Genome Sequencing Center for Infectious Disease"/>
            <person name="Wu L."/>
            <person name="Ma J."/>
        </authorList>
    </citation>
    <scope>NUCLEOTIDE SEQUENCE [LARGE SCALE GENOMIC DNA]</scope>
    <source>
        <strain evidence="10">CGMCC 1.3240</strain>
    </source>
</reference>
<accession>A0ABW0VXH9</accession>
<keyword evidence="10" id="KW-1185">Reference proteome</keyword>
<dbReference type="EMBL" id="JBHSOW010000058">
    <property type="protein sequence ID" value="MFC5650572.1"/>
    <property type="molecule type" value="Genomic_DNA"/>
</dbReference>
<evidence type="ECO:0000256" key="3">
    <source>
        <dbReference type="ARBA" id="ARBA00022448"/>
    </source>
</evidence>
<name>A0ABW0VXH9_9BACL</name>
<comment type="similarity">
    <text evidence="2">Belongs to the bacterial solute-binding protein 1 family.</text>
</comment>
<evidence type="ECO:0000313" key="9">
    <source>
        <dbReference type="EMBL" id="MFC5650572.1"/>
    </source>
</evidence>
<evidence type="ECO:0000256" key="4">
    <source>
        <dbReference type="ARBA" id="ARBA00022729"/>
    </source>
</evidence>
<gene>
    <name evidence="9" type="ORF">ACFPYJ_15855</name>
</gene>
<dbReference type="PROSITE" id="PS51257">
    <property type="entry name" value="PROKAR_LIPOPROTEIN"/>
    <property type="match status" value="1"/>
</dbReference>
<comment type="function">
    <text evidence="5">Part of a binding-protein-dependent transport system for a sugar.</text>
</comment>
<evidence type="ECO:0000256" key="6">
    <source>
        <dbReference type="ARBA" id="ARBA00049753"/>
    </source>
</evidence>
<evidence type="ECO:0000313" key="10">
    <source>
        <dbReference type="Proteomes" id="UP001596047"/>
    </source>
</evidence>
<dbReference type="RefSeq" id="WP_379189136.1">
    <property type="nucleotide sequence ID" value="NZ_JBHSOW010000058.1"/>
</dbReference>
<dbReference type="InterPro" id="IPR006059">
    <property type="entry name" value="SBP"/>
</dbReference>